<evidence type="ECO:0000313" key="2">
    <source>
        <dbReference type="Proteomes" id="UP000075320"/>
    </source>
</evidence>
<comment type="caution">
    <text evidence="1">The sequence shown here is derived from an EMBL/GenBank/DDBJ whole genome shotgun (WGS) entry which is preliminary data.</text>
</comment>
<dbReference type="RefSeq" id="WP_061833450.1">
    <property type="nucleotide sequence ID" value="NZ_LUKE01000001.1"/>
</dbReference>
<evidence type="ECO:0000313" key="1">
    <source>
        <dbReference type="EMBL" id="KYG65893.1"/>
    </source>
</evidence>
<accession>A0A150WN26</accession>
<organism evidence="1 2">
    <name type="scientific">Bdellovibrio bacteriovorus</name>
    <dbReference type="NCBI Taxonomy" id="959"/>
    <lineage>
        <taxon>Bacteria</taxon>
        <taxon>Pseudomonadati</taxon>
        <taxon>Bdellovibrionota</taxon>
        <taxon>Bdellovibrionia</taxon>
        <taxon>Bdellovibrionales</taxon>
        <taxon>Pseudobdellovibrionaceae</taxon>
        <taxon>Bdellovibrio</taxon>
    </lineage>
</organism>
<sequence>MINASELAIALTDARVLREYGNVIGNLVSDLEALANYGPDAKRARDFILSSFGYEDFSMDFDTHADIIRSDLRGRKKSSSRLAYCEAKEILRLARIVSQLDKAVFSQDLSDAELKSFILESTFWRKIESYVQQILILMRENQSRREEMIFYAAMEEKNQDWELYKILQKSRFKREYINVSSALLDYLEAFSREGPSGSLKHERVLAFAYYDEATLKFLEICGYYKKSLGRLSLNQWKALVRLKLMIKNFDNPYENVMMQALGPLAFRSFLSMHPKWLKIENQARKVLALLRKN</sequence>
<dbReference type="AlphaFoldDB" id="A0A150WN26"/>
<gene>
    <name evidence="1" type="ORF">AZI86_02125</name>
</gene>
<dbReference type="Proteomes" id="UP000075320">
    <property type="component" value="Unassembled WGS sequence"/>
</dbReference>
<dbReference type="EMBL" id="LUKE01000001">
    <property type="protein sequence ID" value="KYG65893.1"/>
    <property type="molecule type" value="Genomic_DNA"/>
</dbReference>
<name>A0A150WN26_BDEBC</name>
<protein>
    <submittedName>
        <fullName evidence="1">Uncharacterized protein</fullName>
    </submittedName>
</protein>
<keyword evidence="2" id="KW-1185">Reference proteome</keyword>
<proteinExistence type="predicted"/>
<reference evidence="1 2" key="1">
    <citation type="submission" date="2016-03" db="EMBL/GenBank/DDBJ databases">
        <authorList>
            <person name="Ploux O."/>
        </authorList>
    </citation>
    <scope>NUCLEOTIDE SEQUENCE [LARGE SCALE GENOMIC DNA]</scope>
    <source>
        <strain evidence="1 2">R0</strain>
    </source>
</reference>